<feature type="domain" description="Fibronectin type-III" evidence="6">
    <location>
        <begin position="31"/>
        <end position="129"/>
    </location>
</feature>
<dbReference type="PROSITE" id="PS50853">
    <property type="entry name" value="FN3"/>
    <property type="match status" value="3"/>
</dbReference>
<keyword evidence="5" id="KW-0732">Signal</keyword>
<keyword evidence="1" id="KW-0677">Repeat</keyword>
<organism evidence="7">
    <name type="scientific">Micromonospora carbonacea</name>
    <dbReference type="NCBI Taxonomy" id="47853"/>
    <lineage>
        <taxon>Bacteria</taxon>
        <taxon>Bacillati</taxon>
        <taxon>Actinomycetota</taxon>
        <taxon>Actinomycetes</taxon>
        <taxon>Micromonosporales</taxon>
        <taxon>Micromonosporaceae</taxon>
        <taxon>Micromonospora</taxon>
    </lineage>
</organism>
<feature type="chain" id="PRO_5039210266" evidence="5">
    <location>
        <begin position="24"/>
        <end position="322"/>
    </location>
</feature>
<dbReference type="GO" id="GO:0000272">
    <property type="term" value="P:polysaccharide catabolic process"/>
    <property type="evidence" value="ECO:0007669"/>
    <property type="project" value="UniProtKB-KW"/>
</dbReference>
<keyword evidence="2" id="KW-0378">Hydrolase</keyword>
<evidence type="ECO:0000313" key="7">
    <source>
        <dbReference type="EMBL" id="QLJ98472.1"/>
    </source>
</evidence>
<evidence type="ECO:0000256" key="1">
    <source>
        <dbReference type="ARBA" id="ARBA00022737"/>
    </source>
</evidence>
<dbReference type="AlphaFoldDB" id="A0A7D5Y5Z5"/>
<evidence type="ECO:0000256" key="5">
    <source>
        <dbReference type="SAM" id="SignalP"/>
    </source>
</evidence>
<gene>
    <name evidence="7" type="ORF">HZU44_28030</name>
</gene>
<dbReference type="PANTHER" id="PTHR46708">
    <property type="entry name" value="TENASCIN"/>
    <property type="match status" value="1"/>
</dbReference>
<feature type="domain" description="Fibronectin type-III" evidence="6">
    <location>
        <begin position="132"/>
        <end position="228"/>
    </location>
</feature>
<dbReference type="Pfam" id="PF00041">
    <property type="entry name" value="fn3"/>
    <property type="match status" value="3"/>
</dbReference>
<evidence type="ECO:0000256" key="2">
    <source>
        <dbReference type="ARBA" id="ARBA00023295"/>
    </source>
</evidence>
<dbReference type="SUPFAM" id="SSF49265">
    <property type="entry name" value="Fibronectin type III"/>
    <property type="match status" value="2"/>
</dbReference>
<dbReference type="EMBL" id="CP058905">
    <property type="protein sequence ID" value="QLJ98472.1"/>
    <property type="molecule type" value="Genomic_DNA"/>
</dbReference>
<proteinExistence type="predicted"/>
<dbReference type="InterPro" id="IPR013783">
    <property type="entry name" value="Ig-like_fold"/>
</dbReference>
<dbReference type="PANTHER" id="PTHR46708:SF2">
    <property type="entry name" value="FIBRONECTIN TYPE-III DOMAIN-CONTAINING PROTEIN"/>
    <property type="match status" value="1"/>
</dbReference>
<dbReference type="InterPro" id="IPR050991">
    <property type="entry name" value="ECM_Regulatory_Proteins"/>
</dbReference>
<dbReference type="InterPro" id="IPR036116">
    <property type="entry name" value="FN3_sf"/>
</dbReference>
<evidence type="ECO:0000256" key="3">
    <source>
        <dbReference type="ARBA" id="ARBA00023326"/>
    </source>
</evidence>
<keyword evidence="2" id="KW-0326">Glycosidase</keyword>
<reference evidence="7" key="1">
    <citation type="submission" date="2020-08" db="EMBL/GenBank/DDBJ databases">
        <title>A bifunctional nitrone conjugated secondary metabolite targeting the ribosome.</title>
        <authorList>
            <person name="Limbrick E.M."/>
            <person name="Graf M."/>
            <person name="Derewacz D.K."/>
            <person name="Nguyen F."/>
            <person name="Spraggins J.M."/>
            <person name="Wieland M."/>
            <person name="Ynigez-Gutierrez A.E."/>
            <person name="Reisman B.J."/>
            <person name="Zinshteyn B."/>
            <person name="McCulloch K."/>
            <person name="Iverson T.M."/>
            <person name="Green R."/>
            <person name="Wilson D.N."/>
            <person name="Bachmann B.O."/>
        </authorList>
    </citation>
    <scope>NUCLEOTIDE SEQUENCE</scope>
    <source>
        <strain evidence="7">Africana</strain>
    </source>
</reference>
<dbReference type="GO" id="GO:0016798">
    <property type="term" value="F:hydrolase activity, acting on glycosyl bonds"/>
    <property type="evidence" value="ECO:0007669"/>
    <property type="project" value="UniProtKB-KW"/>
</dbReference>
<accession>A0A7D5Y5Z5</accession>
<dbReference type="Gene3D" id="2.60.40.10">
    <property type="entry name" value="Immunoglobulins"/>
    <property type="match status" value="3"/>
</dbReference>
<evidence type="ECO:0000259" key="6">
    <source>
        <dbReference type="PROSITE" id="PS50853"/>
    </source>
</evidence>
<name>A0A7D5Y5Z5_9ACTN</name>
<keyword evidence="3" id="KW-0624">Polysaccharide degradation</keyword>
<dbReference type="InterPro" id="IPR003961">
    <property type="entry name" value="FN3_dom"/>
</dbReference>
<keyword evidence="3" id="KW-0119">Carbohydrate metabolism</keyword>
<feature type="domain" description="Fibronectin type-III" evidence="6">
    <location>
        <begin position="233"/>
        <end position="322"/>
    </location>
</feature>
<protein>
    <submittedName>
        <fullName evidence="7">Fibronectin type III domain-containing protein</fullName>
    </submittedName>
</protein>
<evidence type="ECO:0000256" key="4">
    <source>
        <dbReference type="SAM" id="MobiDB-lite"/>
    </source>
</evidence>
<sequence length="322" mass="33462">MGLRHLLGVALAFALVTSGPAPAQASAPVTPPGTPQVAGTQFLSATTVDLAWMPAATGTNPIAVYEVYARRLGWTYPDQLVTTTTSTWVFVPIRGLRPATTYELYVRARDTSGLPGPASAPVTITTLPSETVPGPPVATNVTATTATVSWRPPAVAIERIAGYDLIVPPATPTQPIQIRASTGPSTTSVQLTGLRPGTSYTFIVVVRYTDGTQRSAPSARGTVTTVPSVPPSPPSDLTVTTLTPTSATLSWTASAPGDFPISRYFTYVNGGALGVSNPTPDVRTVTFAVSPGNAYEVYVRAVDQAGIYSAPSKTVTFTAPSQ</sequence>
<feature type="signal peptide" evidence="5">
    <location>
        <begin position="1"/>
        <end position="23"/>
    </location>
</feature>
<feature type="region of interest" description="Disordered" evidence="4">
    <location>
        <begin position="214"/>
        <end position="236"/>
    </location>
</feature>
<dbReference type="CDD" id="cd00063">
    <property type="entry name" value="FN3"/>
    <property type="match status" value="3"/>
</dbReference>
<dbReference type="SMART" id="SM00060">
    <property type="entry name" value="FN3"/>
    <property type="match status" value="3"/>
</dbReference>